<dbReference type="FunFam" id="3.40.50.300:FF:001854">
    <property type="entry name" value="ABC multidrug transporter (Eurofung)"/>
    <property type="match status" value="1"/>
</dbReference>
<evidence type="ECO:0000313" key="16">
    <source>
        <dbReference type="Proteomes" id="UP000578531"/>
    </source>
</evidence>
<feature type="transmembrane region" description="Helical" evidence="12">
    <location>
        <begin position="68"/>
        <end position="89"/>
    </location>
</feature>
<feature type="transmembrane region" description="Helical" evidence="12">
    <location>
        <begin position="405"/>
        <end position="431"/>
    </location>
</feature>
<evidence type="ECO:0000259" key="13">
    <source>
        <dbReference type="PROSITE" id="PS50893"/>
    </source>
</evidence>
<feature type="transmembrane region" description="Helical" evidence="12">
    <location>
        <begin position="308"/>
        <end position="330"/>
    </location>
</feature>
<feature type="transmembrane region" description="Helical" evidence="12">
    <location>
        <begin position="35"/>
        <end position="56"/>
    </location>
</feature>
<proteinExistence type="inferred from homology"/>
<evidence type="ECO:0000256" key="2">
    <source>
        <dbReference type="ARBA" id="ARBA00009726"/>
    </source>
</evidence>
<dbReference type="GO" id="GO:0016887">
    <property type="term" value="F:ATP hydrolysis activity"/>
    <property type="evidence" value="ECO:0007669"/>
    <property type="project" value="InterPro"/>
</dbReference>
<keyword evidence="10" id="KW-0325">Glycoprotein</keyword>
<dbReference type="RefSeq" id="XP_037164511.1">
    <property type="nucleotide sequence ID" value="XM_037308668.1"/>
</dbReference>
<dbReference type="InterPro" id="IPR056227">
    <property type="entry name" value="TMD0_ABC"/>
</dbReference>
<keyword evidence="9 12" id="KW-0472">Membrane</keyword>
<evidence type="ECO:0000256" key="11">
    <source>
        <dbReference type="SAM" id="MobiDB-lite"/>
    </source>
</evidence>
<evidence type="ECO:0000256" key="5">
    <source>
        <dbReference type="ARBA" id="ARBA00022692"/>
    </source>
</evidence>
<dbReference type="CDD" id="cd03250">
    <property type="entry name" value="ABCC_MRP_domain1"/>
    <property type="match status" value="1"/>
</dbReference>
<dbReference type="InterPro" id="IPR044746">
    <property type="entry name" value="ABCC_6TM_D1"/>
</dbReference>
<evidence type="ECO:0000256" key="1">
    <source>
        <dbReference type="ARBA" id="ARBA00004651"/>
    </source>
</evidence>
<dbReference type="GO" id="GO:0140359">
    <property type="term" value="F:ABC-type transporter activity"/>
    <property type="evidence" value="ECO:0007669"/>
    <property type="project" value="InterPro"/>
</dbReference>
<dbReference type="GeneID" id="59288420"/>
<dbReference type="Pfam" id="PF00664">
    <property type="entry name" value="ABC_membrane"/>
    <property type="match status" value="1"/>
</dbReference>
<dbReference type="GO" id="GO:0005524">
    <property type="term" value="F:ATP binding"/>
    <property type="evidence" value="ECO:0007669"/>
    <property type="project" value="UniProtKB-KW"/>
</dbReference>
<dbReference type="SUPFAM" id="SSF52540">
    <property type="entry name" value="P-loop containing nucleoside triphosphate hydrolases"/>
    <property type="match status" value="2"/>
</dbReference>
<feature type="transmembrane region" description="Helical" evidence="12">
    <location>
        <begin position="1037"/>
        <end position="1057"/>
    </location>
</feature>
<feature type="transmembrane region" description="Helical" evidence="12">
    <location>
        <begin position="1151"/>
        <end position="1171"/>
    </location>
</feature>
<dbReference type="Proteomes" id="UP000578531">
    <property type="component" value="Unassembled WGS sequence"/>
</dbReference>
<dbReference type="GO" id="GO:0005886">
    <property type="term" value="C:plasma membrane"/>
    <property type="evidence" value="ECO:0007669"/>
    <property type="project" value="UniProtKB-SubCell"/>
</dbReference>
<dbReference type="Pfam" id="PF00005">
    <property type="entry name" value="ABC_tran"/>
    <property type="match status" value="2"/>
</dbReference>
<accession>A0A8H6L4C5</accession>
<feature type="domain" description="ABC transporter" evidence="13">
    <location>
        <begin position="1243"/>
        <end position="1473"/>
    </location>
</feature>
<dbReference type="SUPFAM" id="SSF90123">
    <property type="entry name" value="ABC transporter transmembrane region"/>
    <property type="match status" value="2"/>
</dbReference>
<feature type="domain" description="ABC transmembrane type-1" evidence="14">
    <location>
        <begin position="929"/>
        <end position="1206"/>
    </location>
</feature>
<evidence type="ECO:0000256" key="12">
    <source>
        <dbReference type="SAM" id="Phobius"/>
    </source>
</evidence>
<evidence type="ECO:0000259" key="14">
    <source>
        <dbReference type="PROSITE" id="PS50929"/>
    </source>
</evidence>
<dbReference type="EMBL" id="JACCJC010000026">
    <property type="protein sequence ID" value="KAF6235133.1"/>
    <property type="molecule type" value="Genomic_DNA"/>
</dbReference>
<dbReference type="Gene3D" id="3.40.50.300">
    <property type="entry name" value="P-loop containing nucleotide triphosphate hydrolases"/>
    <property type="match status" value="2"/>
</dbReference>
<dbReference type="CDD" id="cd03244">
    <property type="entry name" value="ABCC_MRP_domain2"/>
    <property type="match status" value="1"/>
</dbReference>
<comment type="caution">
    <text evidence="15">The sequence shown here is derived from an EMBL/GenBank/DDBJ whole genome shotgun (WGS) entry which is preliminary data.</text>
</comment>
<reference evidence="15 16" key="1">
    <citation type="journal article" date="2020" name="Genomics">
        <title>Complete, high-quality genomes from long-read metagenomic sequencing of two wolf lichen thalli reveals enigmatic genome architecture.</title>
        <authorList>
            <person name="McKenzie S.K."/>
            <person name="Walston R.F."/>
            <person name="Allen J.L."/>
        </authorList>
    </citation>
    <scope>NUCLEOTIDE SEQUENCE [LARGE SCALE GENOMIC DNA]</scope>
    <source>
        <strain evidence="15">WasteWater2</strain>
    </source>
</reference>
<dbReference type="InterPro" id="IPR003439">
    <property type="entry name" value="ABC_transporter-like_ATP-bd"/>
</dbReference>
<dbReference type="InterPro" id="IPR027417">
    <property type="entry name" value="P-loop_NTPase"/>
</dbReference>
<keyword evidence="7" id="KW-0067">ATP-binding</keyword>
<feature type="transmembrane region" description="Helical" evidence="12">
    <location>
        <begin position="488"/>
        <end position="515"/>
    </location>
</feature>
<feature type="region of interest" description="Disordered" evidence="11">
    <location>
        <begin position="582"/>
        <end position="617"/>
    </location>
</feature>
<dbReference type="PROSITE" id="PS00211">
    <property type="entry name" value="ABC_TRANSPORTER_1"/>
    <property type="match status" value="2"/>
</dbReference>
<name>A0A8H6L4C5_9LECA</name>
<dbReference type="SMART" id="SM00382">
    <property type="entry name" value="AAA"/>
    <property type="match status" value="2"/>
</dbReference>
<feature type="transmembrane region" description="Helical" evidence="12">
    <location>
        <begin position="101"/>
        <end position="120"/>
    </location>
</feature>
<keyword evidence="8 12" id="KW-1133">Transmembrane helix</keyword>
<dbReference type="OrthoDB" id="6500128at2759"/>
<sequence>MATPESCKQVDDTFGPYAEGCRGGFDFTLLFEESILSILPMALLLIVVPFRISYLFRRTIKVDPSSWLASKLVLYAVLGATQLALVALWAKPTATKTTASVADAVLSSVGALALAILSFVEHERSIRPSLVIQSYLSLTLLLDAARVRTLWLQSYNNAVAAVTTVAFTLKFLLIICEAVEKRSILHPEWKSTSPEATSGLLSRSVFWWLNGLFRTGFKRSLSMEDLLPLDKHLTCGYLYDRLQTAWVNVPTKAPRSLLFLYFGRLKWRLLSAVPPRLGLIAFNFCQPFLIQRAISFSSRSKSEDPNNVGYGLIGAYFLVYAGIAITTGQYQHLTYRAITMARGGLVSMLFAKTSSLKANAADPATSLTLMSADIERVTNGWQTMHEIWANPIEIALAIYLLERQLGAACAIPIAVAIVSLLGSLFVMNLVVQRQALWLEAIERRISATTKMLGSMKRIKMCGLADTLFDNLHSLRLQELEISKSFRRLLIGSMFFAYTTPVIAPVLTFMVFSLIALRSNGNSTLDTSKVFTSLSLFALLADPLSSLIMAMSAFAGSLGCFGRIQVFLDTPEHVDKRIKPFQYESDNGQSSQSDTSASDSLRWTEKSSQSRMTSTNDRGIMSFPGSHADFMCVEDASFGWETEKEALLSSINLSIPQGKLTMIVGPVGCGKTILLKALLGEVPALSGTIKLFAGDVSYCDQSPFHMNGTVRDSITAFSEYDDRWYNTILEACALDEDLRQMPLGDQTQIGSKGIALSGGQCQRLALARAAYSRHDLCILDDVLSGLDMDTEQRVFHSLFGRDGLLRRQGTTSILASSSSRRVPFADHIVVLDVDGKLSEQGSFKELNSAGGYVSSFELQPADWTVQSTEMTNLDQVLAMTTTSKIVHPTLPPSKEATETIEFEANKRTGDLAIYTYYARSVGWFAVVTFIVAMCAYVFCISFPQVWLGWWAAANAQRPNQKLGYYLGIYAMLGVMGLISLIISCWQIIITMVPQSGENFHHRLLKTVLAAPLTFFSTTDTGVTLNRFSQDLQLIDMDLPLSALNFVAAFILCIAQIILIGISSVYAAISFPVCFLFVYLIQKFYLRTSRQLRFLDLEAKSPLYSLFSETIAGLTTIRAFGWQRSLEAKNRHLLDQSQRPFYLLFSVQRWLQLVLDLLVAAIAIMLMSLITGLRGVLSGAYVGIALLNVILFSQTLKLVLQYWTMLETHIGAVSRIRNFTSTTNPEDTSQETAVLPPDWPAQGAIEFHSVSAGYESNRAVLNEVTLSIRGGEKIGICGRTGSGKSSLILALFRMLELRAGSITIDGLDLSTIPRHEVRSRIIGLPQDVFLLNGSVRLNIDPYGRATDKAIIAALQDVRLWEGIQGKGGLDADIEDVNLSHGQKQLLCLAQALLRQSSILVLDEATSSLDDVTDALMQRIIRQKFSRHTIIAVAHKLDTITDFDKVAVLDKGTLVELDSPYKLLAQPSSAFSQLYRSSVPDGG</sequence>
<evidence type="ECO:0000256" key="6">
    <source>
        <dbReference type="ARBA" id="ARBA00022741"/>
    </source>
</evidence>
<feature type="domain" description="ABC transmembrane type-1" evidence="14">
    <location>
        <begin position="277"/>
        <end position="555"/>
    </location>
</feature>
<evidence type="ECO:0000256" key="10">
    <source>
        <dbReference type="ARBA" id="ARBA00023180"/>
    </source>
</evidence>
<feature type="transmembrane region" description="Helical" evidence="12">
    <location>
        <begin position="535"/>
        <end position="560"/>
    </location>
</feature>
<dbReference type="PROSITE" id="PS50929">
    <property type="entry name" value="ABC_TM1F"/>
    <property type="match status" value="2"/>
</dbReference>
<dbReference type="Pfam" id="PF24357">
    <property type="entry name" value="TMD0_ABC"/>
    <property type="match status" value="1"/>
</dbReference>
<dbReference type="CDD" id="cd18580">
    <property type="entry name" value="ABC_6TM_ABCC_D2"/>
    <property type="match status" value="1"/>
</dbReference>
<keyword evidence="5 12" id="KW-0812">Transmembrane</keyword>
<feature type="domain" description="ABC transporter" evidence="13">
    <location>
        <begin position="630"/>
        <end position="857"/>
    </location>
</feature>
<dbReference type="PROSITE" id="PS50893">
    <property type="entry name" value="ABC_TRANSPORTER_2"/>
    <property type="match status" value="2"/>
</dbReference>
<evidence type="ECO:0000256" key="4">
    <source>
        <dbReference type="ARBA" id="ARBA00022475"/>
    </source>
</evidence>
<keyword evidence="6" id="KW-0547">Nucleotide-binding</keyword>
<comment type="similarity">
    <text evidence="2">Belongs to the ABC transporter superfamily. ABCC family. Conjugate transporter (TC 3.A.1.208) subfamily.</text>
</comment>
<evidence type="ECO:0000256" key="3">
    <source>
        <dbReference type="ARBA" id="ARBA00022448"/>
    </source>
</evidence>
<keyword evidence="16" id="KW-1185">Reference proteome</keyword>
<evidence type="ECO:0000313" key="15">
    <source>
        <dbReference type="EMBL" id="KAF6235133.1"/>
    </source>
</evidence>
<dbReference type="InterPro" id="IPR017871">
    <property type="entry name" value="ABC_transporter-like_CS"/>
</dbReference>
<dbReference type="PANTHER" id="PTHR24223:SF269">
    <property type="entry name" value="ABC MULTIDRUG TRANSPORTER (EUROFUNG)-RELATED"/>
    <property type="match status" value="1"/>
</dbReference>
<keyword evidence="4" id="KW-1003">Cell membrane</keyword>
<feature type="transmembrane region" description="Helical" evidence="12">
    <location>
        <begin position="1063"/>
        <end position="1084"/>
    </location>
</feature>
<feature type="transmembrane region" description="Helical" evidence="12">
    <location>
        <begin position="920"/>
        <end position="945"/>
    </location>
</feature>
<dbReference type="FunFam" id="1.20.1560.10:FF:000055">
    <property type="entry name" value="ABC multidrug transporter (Eurofung)"/>
    <property type="match status" value="1"/>
</dbReference>
<comment type="subcellular location">
    <subcellularLocation>
        <location evidence="1">Cell membrane</location>
        <topology evidence="1">Multi-pass membrane protein</topology>
    </subcellularLocation>
</comment>
<feature type="compositionally biased region" description="Low complexity" evidence="11">
    <location>
        <begin position="588"/>
        <end position="599"/>
    </location>
</feature>
<feature type="compositionally biased region" description="Polar residues" evidence="11">
    <location>
        <begin position="605"/>
        <end position="616"/>
    </location>
</feature>
<dbReference type="PANTHER" id="PTHR24223">
    <property type="entry name" value="ATP-BINDING CASSETTE SUB-FAMILY C"/>
    <property type="match status" value="1"/>
</dbReference>
<dbReference type="CDD" id="cd18579">
    <property type="entry name" value="ABC_6TM_ABCC_D1"/>
    <property type="match status" value="1"/>
</dbReference>
<dbReference type="InterPro" id="IPR011527">
    <property type="entry name" value="ABC1_TM_dom"/>
</dbReference>
<evidence type="ECO:0000256" key="9">
    <source>
        <dbReference type="ARBA" id="ARBA00023136"/>
    </source>
</evidence>
<dbReference type="InterPro" id="IPR003593">
    <property type="entry name" value="AAA+_ATPase"/>
</dbReference>
<keyword evidence="3" id="KW-0813">Transport</keyword>
<evidence type="ECO:0000256" key="7">
    <source>
        <dbReference type="ARBA" id="ARBA00022840"/>
    </source>
</evidence>
<gene>
    <name evidence="15" type="ORF">HO173_006760</name>
</gene>
<evidence type="ECO:0000256" key="8">
    <source>
        <dbReference type="ARBA" id="ARBA00022989"/>
    </source>
</evidence>
<dbReference type="InterPro" id="IPR044726">
    <property type="entry name" value="ABCC_6TM_D2"/>
</dbReference>
<dbReference type="FunFam" id="3.40.50.300:FF:000838">
    <property type="entry name" value="ABC multidrug transporter (Eurofung)"/>
    <property type="match status" value="1"/>
</dbReference>
<dbReference type="InterPro" id="IPR036640">
    <property type="entry name" value="ABC1_TM_sf"/>
</dbReference>
<dbReference type="FunFam" id="1.20.1560.10:FF:000066">
    <property type="entry name" value="ABC multidrug transporter (Eurofung)"/>
    <property type="match status" value="1"/>
</dbReference>
<dbReference type="InterPro" id="IPR050173">
    <property type="entry name" value="ABC_transporter_C-like"/>
</dbReference>
<feature type="transmembrane region" description="Helical" evidence="12">
    <location>
        <begin position="1177"/>
        <end position="1198"/>
    </location>
</feature>
<protein>
    <submittedName>
        <fullName evidence="15">Uncharacterized protein</fullName>
    </submittedName>
</protein>
<organism evidence="15 16">
    <name type="scientific">Letharia columbiana</name>
    <dbReference type="NCBI Taxonomy" id="112416"/>
    <lineage>
        <taxon>Eukaryota</taxon>
        <taxon>Fungi</taxon>
        <taxon>Dikarya</taxon>
        <taxon>Ascomycota</taxon>
        <taxon>Pezizomycotina</taxon>
        <taxon>Lecanoromycetes</taxon>
        <taxon>OSLEUM clade</taxon>
        <taxon>Lecanoromycetidae</taxon>
        <taxon>Lecanorales</taxon>
        <taxon>Lecanorineae</taxon>
        <taxon>Parmeliaceae</taxon>
        <taxon>Letharia</taxon>
    </lineage>
</organism>
<dbReference type="Gene3D" id="1.20.1560.10">
    <property type="entry name" value="ABC transporter type 1, transmembrane domain"/>
    <property type="match status" value="2"/>
</dbReference>
<feature type="transmembrane region" description="Helical" evidence="12">
    <location>
        <begin position="965"/>
        <end position="991"/>
    </location>
</feature>